<protein>
    <submittedName>
        <fullName evidence="2">Uncharacterized protein</fullName>
    </submittedName>
</protein>
<reference evidence="2 3" key="1">
    <citation type="journal article" date="2017" name="Nat. Ecol. Evol.">
        <title>Scallop genome provides insights into evolution of bilaterian karyotype and development.</title>
        <authorList>
            <person name="Wang S."/>
            <person name="Zhang J."/>
            <person name="Jiao W."/>
            <person name="Li J."/>
            <person name="Xun X."/>
            <person name="Sun Y."/>
            <person name="Guo X."/>
            <person name="Huan P."/>
            <person name="Dong B."/>
            <person name="Zhang L."/>
            <person name="Hu X."/>
            <person name="Sun X."/>
            <person name="Wang J."/>
            <person name="Zhao C."/>
            <person name="Wang Y."/>
            <person name="Wang D."/>
            <person name="Huang X."/>
            <person name="Wang R."/>
            <person name="Lv J."/>
            <person name="Li Y."/>
            <person name="Zhang Z."/>
            <person name="Liu B."/>
            <person name="Lu W."/>
            <person name="Hui Y."/>
            <person name="Liang J."/>
            <person name="Zhou Z."/>
            <person name="Hou R."/>
            <person name="Li X."/>
            <person name="Liu Y."/>
            <person name="Li H."/>
            <person name="Ning X."/>
            <person name="Lin Y."/>
            <person name="Zhao L."/>
            <person name="Xing Q."/>
            <person name="Dou J."/>
            <person name="Li Y."/>
            <person name="Mao J."/>
            <person name="Guo H."/>
            <person name="Dou H."/>
            <person name="Li T."/>
            <person name="Mu C."/>
            <person name="Jiang W."/>
            <person name="Fu Q."/>
            <person name="Fu X."/>
            <person name="Miao Y."/>
            <person name="Liu J."/>
            <person name="Yu Q."/>
            <person name="Li R."/>
            <person name="Liao H."/>
            <person name="Li X."/>
            <person name="Kong Y."/>
            <person name="Jiang Z."/>
            <person name="Chourrout D."/>
            <person name="Li R."/>
            <person name="Bao Z."/>
        </authorList>
    </citation>
    <scope>NUCLEOTIDE SEQUENCE [LARGE SCALE GENOMIC DNA]</scope>
    <source>
        <strain evidence="2 3">PY_sf001</strain>
    </source>
</reference>
<evidence type="ECO:0000313" key="2">
    <source>
        <dbReference type="EMBL" id="OWF35664.1"/>
    </source>
</evidence>
<organism evidence="2 3">
    <name type="scientific">Mizuhopecten yessoensis</name>
    <name type="common">Japanese scallop</name>
    <name type="synonym">Patinopecten yessoensis</name>
    <dbReference type="NCBI Taxonomy" id="6573"/>
    <lineage>
        <taxon>Eukaryota</taxon>
        <taxon>Metazoa</taxon>
        <taxon>Spiralia</taxon>
        <taxon>Lophotrochozoa</taxon>
        <taxon>Mollusca</taxon>
        <taxon>Bivalvia</taxon>
        <taxon>Autobranchia</taxon>
        <taxon>Pteriomorphia</taxon>
        <taxon>Pectinida</taxon>
        <taxon>Pectinoidea</taxon>
        <taxon>Pectinidae</taxon>
        <taxon>Mizuhopecten</taxon>
    </lineage>
</organism>
<name>A0A210PGM9_MIZYE</name>
<gene>
    <name evidence="2" type="ORF">KP79_PYT09731</name>
</gene>
<proteinExistence type="predicted"/>
<accession>A0A210PGM9</accession>
<feature type="signal peptide" evidence="1">
    <location>
        <begin position="1"/>
        <end position="19"/>
    </location>
</feature>
<evidence type="ECO:0000256" key="1">
    <source>
        <dbReference type="SAM" id="SignalP"/>
    </source>
</evidence>
<sequence length="105" mass="10968">MKLLVAVIAFVCLTELVLCQGNNLGLLAAGGLLGFAASRSGLFGGGNRGFFPGGGYGYGRFGPGGFGHGGFGPSYGPGYGFHRPYCKILSVFIVSMYVRYVMQDI</sequence>
<dbReference type="Proteomes" id="UP000242188">
    <property type="component" value="Unassembled WGS sequence"/>
</dbReference>
<keyword evidence="1" id="KW-0732">Signal</keyword>
<evidence type="ECO:0000313" key="3">
    <source>
        <dbReference type="Proteomes" id="UP000242188"/>
    </source>
</evidence>
<dbReference type="EMBL" id="NEDP02076715">
    <property type="protein sequence ID" value="OWF35664.1"/>
    <property type="molecule type" value="Genomic_DNA"/>
</dbReference>
<dbReference type="AlphaFoldDB" id="A0A210PGM9"/>
<keyword evidence="3" id="KW-1185">Reference proteome</keyword>
<comment type="caution">
    <text evidence="2">The sequence shown here is derived from an EMBL/GenBank/DDBJ whole genome shotgun (WGS) entry which is preliminary data.</text>
</comment>
<feature type="chain" id="PRO_5013143419" evidence="1">
    <location>
        <begin position="20"/>
        <end position="105"/>
    </location>
</feature>